<organism evidence="3 4">
    <name type="scientific">Coniosporium apollinis (strain CBS 100218)</name>
    <name type="common">Rock-inhabiting black yeast</name>
    <dbReference type="NCBI Taxonomy" id="1168221"/>
    <lineage>
        <taxon>Eukaryota</taxon>
        <taxon>Fungi</taxon>
        <taxon>Dikarya</taxon>
        <taxon>Ascomycota</taxon>
        <taxon>Pezizomycotina</taxon>
        <taxon>Dothideomycetes</taxon>
        <taxon>Dothideomycetes incertae sedis</taxon>
        <taxon>Coniosporium</taxon>
    </lineage>
</organism>
<reference evidence="4" key="1">
    <citation type="submission" date="2012-06" db="EMBL/GenBank/DDBJ databases">
        <title>The genome sequence of Coniosporium apollinis CBS 100218.</title>
        <authorList>
            <consortium name="The Broad Institute Genome Sequencing Platform"/>
            <person name="Cuomo C."/>
            <person name="Gorbushina A."/>
            <person name="Noack S."/>
            <person name="Walker B."/>
            <person name="Young S.K."/>
            <person name="Zeng Q."/>
            <person name="Gargeya S."/>
            <person name="Fitzgerald M."/>
            <person name="Haas B."/>
            <person name="Abouelleil A."/>
            <person name="Alvarado L."/>
            <person name="Arachchi H.M."/>
            <person name="Berlin A.M."/>
            <person name="Chapman S.B."/>
            <person name="Goldberg J."/>
            <person name="Griggs A."/>
            <person name="Gujja S."/>
            <person name="Hansen M."/>
            <person name="Howarth C."/>
            <person name="Imamovic A."/>
            <person name="Larimer J."/>
            <person name="McCowan C."/>
            <person name="Montmayeur A."/>
            <person name="Murphy C."/>
            <person name="Neiman D."/>
            <person name="Pearson M."/>
            <person name="Priest M."/>
            <person name="Roberts A."/>
            <person name="Saif S."/>
            <person name="Shea T."/>
            <person name="Sisk P."/>
            <person name="Sykes S."/>
            <person name="Wortman J."/>
            <person name="Nusbaum C."/>
            <person name="Birren B."/>
        </authorList>
    </citation>
    <scope>NUCLEOTIDE SEQUENCE [LARGE SCALE GENOMIC DNA]</scope>
    <source>
        <strain evidence="4">CBS 100218</strain>
    </source>
</reference>
<dbReference type="Pfam" id="PF22766">
    <property type="entry name" value="ZW10_C2"/>
    <property type="match status" value="1"/>
</dbReference>
<dbReference type="PANTHER" id="PTHR12205:SF0">
    <property type="entry name" value="CENTROMERE_KINETOCHORE PROTEIN ZW10 HOMOLOG"/>
    <property type="match status" value="1"/>
</dbReference>
<feature type="compositionally biased region" description="Acidic residues" evidence="1">
    <location>
        <begin position="485"/>
        <end position="500"/>
    </location>
</feature>
<dbReference type="RefSeq" id="XP_007780297.1">
    <property type="nucleotide sequence ID" value="XM_007782107.1"/>
</dbReference>
<dbReference type="eggNOG" id="KOG2163">
    <property type="taxonomic scope" value="Eukaryota"/>
</dbReference>
<dbReference type="Proteomes" id="UP000016924">
    <property type="component" value="Unassembled WGS sequence"/>
</dbReference>
<dbReference type="GeneID" id="19901526"/>
<gene>
    <name evidence="3" type="ORF">W97_04215</name>
</gene>
<dbReference type="AlphaFoldDB" id="R7YSV8"/>
<dbReference type="GO" id="GO:0007094">
    <property type="term" value="P:mitotic spindle assembly checkpoint signaling"/>
    <property type="evidence" value="ECO:0007669"/>
    <property type="project" value="TreeGrafter"/>
</dbReference>
<dbReference type="HOGENOM" id="CLU_006571_0_0_1"/>
<dbReference type="EMBL" id="JH767571">
    <property type="protein sequence ID" value="EON64980.1"/>
    <property type="molecule type" value="Genomic_DNA"/>
</dbReference>
<dbReference type="PANTHER" id="PTHR12205">
    <property type="entry name" value="CENTROMERE/KINETOCHORE PROTEIN ZW10"/>
    <property type="match status" value="1"/>
</dbReference>
<evidence type="ECO:0000313" key="4">
    <source>
        <dbReference type="Proteomes" id="UP000016924"/>
    </source>
</evidence>
<dbReference type="GO" id="GO:0005737">
    <property type="term" value="C:cytoplasm"/>
    <property type="evidence" value="ECO:0007669"/>
    <property type="project" value="GOC"/>
</dbReference>
<dbReference type="OrthoDB" id="534815at2759"/>
<dbReference type="GO" id="GO:1990423">
    <property type="term" value="C:RZZ complex"/>
    <property type="evidence" value="ECO:0007669"/>
    <property type="project" value="TreeGrafter"/>
</dbReference>
<evidence type="ECO:0000259" key="2">
    <source>
        <dbReference type="Pfam" id="PF22766"/>
    </source>
</evidence>
<feature type="compositionally biased region" description="Acidic residues" evidence="1">
    <location>
        <begin position="454"/>
        <end position="469"/>
    </location>
</feature>
<name>R7YSV8_CONA1</name>
<feature type="region of interest" description="Disordered" evidence="1">
    <location>
        <begin position="418"/>
        <end position="525"/>
    </location>
</feature>
<feature type="compositionally biased region" description="Polar residues" evidence="1">
    <location>
        <begin position="470"/>
        <end position="479"/>
    </location>
</feature>
<dbReference type="OMA" id="REVQYSQ"/>
<dbReference type="InterPro" id="IPR055148">
    <property type="entry name" value="ZW10_C_2"/>
</dbReference>
<dbReference type="InterPro" id="IPR046362">
    <property type="entry name" value="Zw10/DSL1_C_sf"/>
</dbReference>
<dbReference type="STRING" id="1168221.R7YSV8"/>
<keyword evidence="4" id="KW-1185">Reference proteome</keyword>
<dbReference type="GO" id="GO:0006888">
    <property type="term" value="P:endoplasmic reticulum to Golgi vesicle-mediated transport"/>
    <property type="evidence" value="ECO:0007669"/>
    <property type="project" value="TreeGrafter"/>
</dbReference>
<dbReference type="Gene3D" id="1.10.357.150">
    <property type="match status" value="1"/>
</dbReference>
<evidence type="ECO:0000256" key="1">
    <source>
        <dbReference type="SAM" id="MobiDB-lite"/>
    </source>
</evidence>
<proteinExistence type="predicted"/>
<accession>R7YSV8</accession>
<evidence type="ECO:0000313" key="3">
    <source>
        <dbReference type="EMBL" id="EON64980.1"/>
    </source>
</evidence>
<sequence>MPSDEELRSAILEHVEHGGYPDSEDVAAAELPPSALPGLLEAIARAKEDVKSEIREISREAAPDVDGWIAQAKQLQADIERSRATAHDIVQQAETGKALRASAGDASSKVALLEKELQFNETLSATLERIRSISGILDNVQDAAVQEQMPQALEQLDKANDVLAHLGPFKTTRVVDLLQERAAQMTAAIVEIVTECWDALLAVDTAVRQVTIKDEVQRGEVQITINATVEALSKLNLLDKFASRFSRDFENTILSPRLSPGDFGVPQILSDGDVIRISGHMGDTSVPAALSDLQYIIEYLSTRLPSSVSIPLSEKLMPSAMSRLISRWLEPSVPTTLNGLQDFQNILSHVLILADTTGDLGWAGRAELIDWVDRVPRTWLAKRKEAALVNVRRVCFRGVQTRKQVERVETQTISRGDALAVTGNGTDDDWNAGWSDDESKPSTAHPGPETQNADGEEDASAWGFDDEEPQASSDTQQQRSKGDDADGADEEAWGWGDEDASAQAAPPLPARKPKAPVVHDGETRSRAAERELTLREHYTITGVPSSILEIITQAVSDAETLAQPDFSASPIAPAGAGLYSIPTLVLAMYRATAASCYSKDPAGNMLIYNDCTRLSEELTAFLSEQKQRDQSSDLPPSARPSTRLRLDPDIAAIESFGKRAYGKEMESQRTILRDLLDTAQGFSNSTIHPFAAECDNAISMTVDRIREVNRQWKDVLSRSALLQSLGSLLSTVTNKMMNDIKDMSDISEEESKRLKRFCDEISKLSELYMQERPDGEKADMTGVYTPNWLKFQYLAEILESSLADIKWMWTEGELKLEFEADEIIELIEALFAESPHRRSAIAEIRRASRGR</sequence>
<feature type="region of interest" description="Disordered" evidence="1">
    <location>
        <begin position="624"/>
        <end position="643"/>
    </location>
</feature>
<feature type="domain" description="ZW10 C-terminal helical" evidence="2">
    <location>
        <begin position="697"/>
        <end position="844"/>
    </location>
</feature>
<protein>
    <recommendedName>
        <fullName evidence="2">ZW10 C-terminal helical domain-containing protein</fullName>
    </recommendedName>
</protein>